<organism evidence="1">
    <name type="scientific">Chlorobium chlorochromatii (strain CaD3)</name>
    <dbReference type="NCBI Taxonomy" id="340177"/>
    <lineage>
        <taxon>Bacteria</taxon>
        <taxon>Pseudomonadati</taxon>
        <taxon>Chlorobiota</taxon>
        <taxon>Chlorobiia</taxon>
        <taxon>Chlorobiales</taxon>
        <taxon>Chlorobiaceae</taxon>
        <taxon>Chlorobium/Pelodictyon group</taxon>
        <taxon>Chlorobium</taxon>
    </lineage>
</organism>
<evidence type="ECO:0000313" key="1">
    <source>
        <dbReference type="EMBL" id="ABB27985.1"/>
    </source>
</evidence>
<proteinExistence type="predicted"/>
<reference evidence="1" key="1">
    <citation type="submission" date="2005-08" db="EMBL/GenBank/DDBJ databases">
        <title>Complete sequence of Chlorobium chlorochromatii CaD3.</title>
        <authorList>
            <person name="Copeland A."/>
            <person name="Lucas S."/>
            <person name="Lapidus A."/>
            <person name="Barry K."/>
            <person name="Detter J.C."/>
            <person name="Glavina T."/>
            <person name="Hammon N."/>
            <person name="Israni S."/>
            <person name="Pitluck S."/>
            <person name="Bryant D."/>
            <person name="Schmutz J."/>
            <person name="Larimer F."/>
            <person name="Land M."/>
            <person name="Kyrpides N."/>
            <person name="Ivanova N."/>
            <person name="Richardson P."/>
        </authorList>
    </citation>
    <scope>NUCLEOTIDE SEQUENCE [LARGE SCALE GENOMIC DNA]</scope>
    <source>
        <strain evidence="1">CaD3</strain>
    </source>
</reference>
<dbReference type="STRING" id="340177.Cag_0714"/>
<accession>Q3ASP0</accession>
<dbReference type="AlphaFoldDB" id="Q3ASP0"/>
<protein>
    <submittedName>
        <fullName evidence="1">Uncharacterized protein</fullName>
    </submittedName>
</protein>
<dbReference type="HOGENOM" id="CLU_2786318_0_0_10"/>
<sequence>MATETQRAFDSELDSEAAELHLAQLIHEAGEEVRRCWAKRQELHMEKLHATVAESQATLNKLLQNDRC</sequence>
<dbReference type="EMBL" id="CP000108">
    <property type="protein sequence ID" value="ABB27985.1"/>
    <property type="molecule type" value="Genomic_DNA"/>
</dbReference>
<name>Q3ASP0_CHLCH</name>
<dbReference type="KEGG" id="cch:Cag_0714"/>
<gene>
    <name evidence="1" type="ordered locus">Cag_0714</name>
</gene>